<organism evidence="5 6">
    <name type="scientific">Streptomyces dioscori</name>
    <dbReference type="NCBI Taxonomy" id="2109333"/>
    <lineage>
        <taxon>Bacteria</taxon>
        <taxon>Bacillati</taxon>
        <taxon>Actinomycetota</taxon>
        <taxon>Actinomycetes</taxon>
        <taxon>Kitasatosporales</taxon>
        <taxon>Streptomycetaceae</taxon>
        <taxon>Streptomyces</taxon>
        <taxon>Streptomyces aurantiacus group</taxon>
    </lineage>
</organism>
<dbReference type="InterPro" id="IPR013747">
    <property type="entry name" value="ACP_syn_III_C"/>
</dbReference>
<dbReference type="SUPFAM" id="SSF53901">
    <property type="entry name" value="Thiolase-like"/>
    <property type="match status" value="1"/>
</dbReference>
<evidence type="ECO:0000256" key="1">
    <source>
        <dbReference type="ARBA" id="ARBA00022679"/>
    </source>
</evidence>
<sequence>MTEAGAGAGGAPAVESPAPDIRIAGCAVWLPPRTPVADAVAAGLCDEALATTTGMLSVAVAQDEPAPEMAARAARTALERSGLRHEGTNSGSGTGSDRESRSGGVPGSGDASGSGDVSLILHASFFYQGHDLWAPASYVQRTAVGNQCPAIEVGQVSNGGMAGLGLAVDHLRAGPAAGEPDRRVLLTTGDAFRPPGFDRWRSDSGTFYGDGGTALVLSSREGFARIRGLATVSVPELQGMHRGDDPFGHAPFSHRPVVDLDACKKDFLATHRVPRVIAASGAAQDLAVERALAAAGVTLADVDRFVLPHLGRKRLRAGHLARFGIAEERTTWEWSRGIGHLGAGDQIAGFDHLVASGSLGAGDLVVWMSVGAGFTYSCAVVEMLERPAWAATPTTGATAPTTLPGEAA</sequence>
<dbReference type="PANTHER" id="PTHR34069:SF2">
    <property type="entry name" value="BETA-KETOACYL-[ACYL-CARRIER-PROTEIN] SYNTHASE III"/>
    <property type="match status" value="1"/>
</dbReference>
<protein>
    <submittedName>
        <fullName evidence="5">3-oxoacyl-ACP synthase</fullName>
    </submittedName>
</protein>
<feature type="compositionally biased region" description="Low complexity" evidence="3">
    <location>
        <begin position="67"/>
        <end position="76"/>
    </location>
</feature>
<evidence type="ECO:0000313" key="5">
    <source>
        <dbReference type="EMBL" id="PSM43486.1"/>
    </source>
</evidence>
<keyword evidence="1" id="KW-0808">Transferase</keyword>
<keyword evidence="2" id="KW-0012">Acyltransferase</keyword>
<dbReference type="RefSeq" id="WP_107016221.1">
    <property type="nucleotide sequence ID" value="NZ_KZ679040.1"/>
</dbReference>
<gene>
    <name evidence="5" type="ORF">C6Y14_10250</name>
</gene>
<dbReference type="EMBL" id="PYBJ01000005">
    <property type="protein sequence ID" value="PSM43486.1"/>
    <property type="molecule type" value="Genomic_DNA"/>
</dbReference>
<dbReference type="PANTHER" id="PTHR34069">
    <property type="entry name" value="3-OXOACYL-[ACYL-CARRIER-PROTEIN] SYNTHASE 3"/>
    <property type="match status" value="1"/>
</dbReference>
<proteinExistence type="predicted"/>
<reference evidence="5 6" key="1">
    <citation type="submission" date="2018-03" db="EMBL/GenBank/DDBJ databases">
        <title>Streptomyces dioscori sp. nov., a novel endophytic actinobacterium isolated from bulbil of Dioscorea bulbifera L.</title>
        <authorList>
            <person name="Zhikuan W."/>
        </authorList>
    </citation>
    <scope>NUCLEOTIDE SEQUENCE [LARGE SCALE GENOMIC DNA]</scope>
    <source>
        <strain evidence="5 6">A217</strain>
    </source>
</reference>
<dbReference type="Gene3D" id="3.40.47.10">
    <property type="match status" value="2"/>
</dbReference>
<dbReference type="Proteomes" id="UP000240429">
    <property type="component" value="Unassembled WGS sequence"/>
</dbReference>
<evidence type="ECO:0000313" key="6">
    <source>
        <dbReference type="Proteomes" id="UP000240429"/>
    </source>
</evidence>
<feature type="region of interest" description="Disordered" evidence="3">
    <location>
        <begin position="64"/>
        <end position="112"/>
    </location>
</feature>
<evidence type="ECO:0000256" key="3">
    <source>
        <dbReference type="SAM" id="MobiDB-lite"/>
    </source>
</evidence>
<dbReference type="GO" id="GO:0016747">
    <property type="term" value="F:acyltransferase activity, transferring groups other than amino-acyl groups"/>
    <property type="evidence" value="ECO:0007669"/>
    <property type="project" value="UniProtKB-ARBA"/>
</dbReference>
<feature type="domain" description="Beta-ketoacyl-[acyl-carrier-protein] synthase III C-terminal" evidence="4">
    <location>
        <begin position="292"/>
        <end position="382"/>
    </location>
</feature>
<evidence type="ECO:0000256" key="2">
    <source>
        <dbReference type="ARBA" id="ARBA00023315"/>
    </source>
</evidence>
<dbReference type="AlphaFoldDB" id="A0A2P8QB77"/>
<dbReference type="InterPro" id="IPR016039">
    <property type="entry name" value="Thiolase-like"/>
</dbReference>
<evidence type="ECO:0000259" key="4">
    <source>
        <dbReference type="Pfam" id="PF08541"/>
    </source>
</evidence>
<name>A0A2P8QB77_9ACTN</name>
<feature type="compositionally biased region" description="Basic and acidic residues" evidence="3">
    <location>
        <begin position="77"/>
        <end position="87"/>
    </location>
</feature>
<dbReference type="GO" id="GO:0044550">
    <property type="term" value="P:secondary metabolite biosynthetic process"/>
    <property type="evidence" value="ECO:0007669"/>
    <property type="project" value="TreeGrafter"/>
</dbReference>
<comment type="caution">
    <text evidence="5">The sequence shown here is derived from an EMBL/GenBank/DDBJ whole genome shotgun (WGS) entry which is preliminary data.</text>
</comment>
<keyword evidence="6" id="KW-1185">Reference proteome</keyword>
<dbReference type="Pfam" id="PF08541">
    <property type="entry name" value="ACP_syn_III_C"/>
    <property type="match status" value="1"/>
</dbReference>
<accession>A0A2P8QB77</accession>
<dbReference type="OrthoDB" id="7055207at2"/>
<dbReference type="CDD" id="cd00827">
    <property type="entry name" value="init_cond_enzymes"/>
    <property type="match status" value="1"/>
</dbReference>